<protein>
    <submittedName>
        <fullName evidence="2">Uncharacterized protein</fullName>
    </submittedName>
</protein>
<feature type="compositionally biased region" description="Basic and acidic residues" evidence="1">
    <location>
        <begin position="849"/>
        <end position="866"/>
    </location>
</feature>
<gene>
    <name evidence="2" type="ordered locus">MHF_0257</name>
</gene>
<reference key="2">
    <citation type="submission" date="2011-05" db="EMBL/GenBank/DDBJ databases">
        <title>The Genome of Mycoplasma haemofelis Strain Ohio2, a pathogenic hemoplasma of the cat.</title>
        <authorList>
            <person name="Santos A.P."/>
            <person name="Guimaraes A.M.S."/>
            <person name="SanMiguel P.J."/>
            <person name="Martin S.W."/>
            <person name="Messick J.B."/>
        </authorList>
    </citation>
    <scope>NUCLEOTIDE SEQUENCE</scope>
    <source>
        <strain>Ohio2</strain>
    </source>
</reference>
<proteinExistence type="predicted"/>
<feature type="region of interest" description="Disordered" evidence="1">
    <location>
        <begin position="839"/>
        <end position="869"/>
    </location>
</feature>
<evidence type="ECO:0000313" key="3">
    <source>
        <dbReference type="Proteomes" id="UP000007952"/>
    </source>
</evidence>
<organism evidence="2 3">
    <name type="scientific">Mycoplasma haemofelis (strain Ohio2)</name>
    <dbReference type="NCBI Taxonomy" id="859194"/>
    <lineage>
        <taxon>Bacteria</taxon>
        <taxon>Bacillati</taxon>
        <taxon>Mycoplasmatota</taxon>
        <taxon>Mollicutes</taxon>
        <taxon>Mycoplasmataceae</taxon>
        <taxon>Mycoplasma</taxon>
    </lineage>
</organism>
<feature type="region of interest" description="Disordered" evidence="1">
    <location>
        <begin position="372"/>
        <end position="394"/>
    </location>
</feature>
<feature type="region of interest" description="Disordered" evidence="1">
    <location>
        <begin position="314"/>
        <end position="343"/>
    </location>
</feature>
<dbReference type="AlphaFoldDB" id="F6FGF9"/>
<feature type="compositionally biased region" description="Low complexity" evidence="1">
    <location>
        <begin position="316"/>
        <end position="335"/>
    </location>
</feature>
<dbReference type="STRING" id="859194.MHF_0257"/>
<dbReference type="EMBL" id="CP002808">
    <property type="protein sequence ID" value="AEG72549.1"/>
    <property type="molecule type" value="Genomic_DNA"/>
</dbReference>
<accession>F6FGF9</accession>
<sequence length="1013" mass="114108">MSGGCVSKNYSFLKRTLVLLSPLFLSTLVSRELAFNSPSLSLSHLDLDFDNYENSALSLAKALHSDLPEGASDYGSLIVQKLSSGKEYWIDQISPFSDISHGKNYKFKTVSTTDHSSSEGLKITQENGSQNKFTLLKSDFENAKLSEVGDPNLLTVLDLQISGGQPIQLTHVIPLVDLVANESKDYHVVKVESKEETQTQIHTLKLAKDKSKQQITIETTDNSQSTDLSNLAIRSFYVLFNDNPPIDPSSYFSDSNSNSEVYSSYPNRGRKVFLDKWSSSSGDAKYTFSTDSTFWKSTCQDPYKVGGFIDKKVESSQESSSSSSSSTTTTSTENSNIKKQLKSFKEFRPPVGVKEKATEQYYYEQIEEVGKYVPSSDHDSDDKSKTPCEKLDDNTKEKLKEYVKNGGGGKELEHDGKRKIDEKLTPQALGKEIDLTQTQTQTQTQNTYPQHKLVQSSFRAWGNVYNSDSIKGKQIKEKGLYSQTFENALSSSHSFSIKIEKDKFKSKLLKHSNLEKNYPAQSKKYNELEDISTLLEVYYPISFTFYDPISNYLKRKNLYLKTELDLSYLYYQTSFSREVFSYDIGSENGEIGFDNGGFTDDTKKTPYGLSGTLKFYAGLYLDKDKNLHLDLTSKVEGFVNTKNPTCDLRHRLYRMSGTSGDSSSSISEELKCSKDSNWNYRDYIHIPSFLVISLEREPEVSSFYIDRQIGISSDSSDSSETIKTLKTFDDKLDTREISKVVYTNSSNDGEVYFQNLAAYDERTRDSLNLNTQVSGSGWWGSNEQYLYYYEPLKQTNEIDLPDKDSLDSIKISVSGAKTTLSKFFHSSHFNTKRVVCTTSTSTSSTGTHDCGDGKKYEKEEKDKTESELSELGSQDLTIKYSDISSKNSSSSAYEIRFRMVINRAYDPDSKDSDPNSFSSNQDKYEKVFKDDATDVTSGQESTIPSFSCLAVWYSLNLWVENNNKLKYETRLRAISLVSKEIKNNTAHLVSGAAGSAGFEISKFEFKFKNGGAK</sequence>
<dbReference type="KEGG" id="mhf:MHF_0257"/>
<dbReference type="BioCyc" id="MHAE859194:G1GR7-255-MONOMER"/>
<dbReference type="Proteomes" id="UP000007952">
    <property type="component" value="Chromosome"/>
</dbReference>
<feature type="compositionally biased region" description="Basic and acidic residues" evidence="1">
    <location>
        <begin position="376"/>
        <end position="394"/>
    </location>
</feature>
<dbReference type="HOGENOM" id="CLU_304178_0_0_14"/>
<evidence type="ECO:0000313" key="2">
    <source>
        <dbReference type="EMBL" id="AEG72549.1"/>
    </source>
</evidence>
<evidence type="ECO:0000256" key="1">
    <source>
        <dbReference type="SAM" id="MobiDB-lite"/>
    </source>
</evidence>
<reference evidence="2 3" key="1">
    <citation type="journal article" date="2011" name="J. Bacteriol.">
        <title>Complete genome sequences of two hemotropic Mycoplasmas, Mycoplasma haemofelis strain Ohio2 and Mycoplasma suis strain Illinois.</title>
        <authorList>
            <person name="Messick J.B."/>
            <person name="Santos A.P."/>
            <person name="Guimaraes A.M."/>
        </authorList>
    </citation>
    <scope>NUCLEOTIDE SEQUENCE [LARGE SCALE GENOMIC DNA]</scope>
    <source>
        <strain evidence="2 3">Ohio2</strain>
    </source>
</reference>
<name>F6FGF9_MYCHI</name>